<dbReference type="FunFam" id="3.30.200.20:FF:000107">
    <property type="entry name" value="Putative activated CDC42 kinase 1"/>
    <property type="match status" value="1"/>
</dbReference>
<dbReference type="GO" id="GO:0030136">
    <property type="term" value="C:clathrin-coated vesicle"/>
    <property type="evidence" value="ECO:0007669"/>
    <property type="project" value="UniProtKB-SubCell"/>
</dbReference>
<dbReference type="InterPro" id="IPR036028">
    <property type="entry name" value="SH3-like_dom_sf"/>
</dbReference>
<evidence type="ECO:0000313" key="22">
    <source>
        <dbReference type="EMBL" id="KAL2079731.1"/>
    </source>
</evidence>
<dbReference type="Gene3D" id="1.10.150.50">
    <property type="entry name" value="Transcription Factor, Ets-1"/>
    <property type="match status" value="1"/>
</dbReference>
<keyword evidence="10" id="KW-0418">Kinase</keyword>
<feature type="region of interest" description="Disordered" evidence="19">
    <location>
        <begin position="458"/>
        <end position="565"/>
    </location>
</feature>
<dbReference type="InterPro" id="IPR013761">
    <property type="entry name" value="SAM/pointed_sf"/>
</dbReference>
<feature type="binding site" evidence="18">
    <location>
        <position position="147"/>
    </location>
    <ligand>
        <name>ATP</name>
        <dbReference type="ChEBI" id="CHEBI:30616"/>
    </ligand>
</feature>
<dbReference type="SUPFAM" id="SSF50044">
    <property type="entry name" value="SH3-domain"/>
    <property type="match status" value="1"/>
</dbReference>
<feature type="compositionally biased region" description="Pro residues" evidence="19">
    <location>
        <begin position="552"/>
        <end position="561"/>
    </location>
</feature>
<protein>
    <recommendedName>
        <fullName evidence="24">Non-specific protein-tyrosine kinase</fullName>
    </recommendedName>
</protein>
<evidence type="ECO:0000256" key="18">
    <source>
        <dbReference type="PROSITE-ProRule" id="PRU10141"/>
    </source>
</evidence>
<evidence type="ECO:0000256" key="3">
    <source>
        <dbReference type="ARBA" id="ARBA00022443"/>
    </source>
</evidence>
<keyword evidence="12" id="KW-0460">Magnesium</keyword>
<evidence type="ECO:0000256" key="4">
    <source>
        <dbReference type="ARBA" id="ARBA00022490"/>
    </source>
</evidence>
<feature type="compositionally biased region" description="Pro residues" evidence="19">
    <location>
        <begin position="582"/>
        <end position="593"/>
    </location>
</feature>
<keyword evidence="7" id="KW-0449">Lipoprotein</keyword>
<comment type="catalytic activity">
    <reaction evidence="15">
        <text>L-threonyl-[protein] + ATP = O-phospho-L-threonyl-[protein] + ADP + H(+)</text>
        <dbReference type="Rhea" id="RHEA:46608"/>
        <dbReference type="Rhea" id="RHEA-COMP:11060"/>
        <dbReference type="Rhea" id="RHEA-COMP:11605"/>
        <dbReference type="ChEBI" id="CHEBI:15378"/>
        <dbReference type="ChEBI" id="CHEBI:30013"/>
        <dbReference type="ChEBI" id="CHEBI:30616"/>
        <dbReference type="ChEBI" id="CHEBI:61977"/>
        <dbReference type="ChEBI" id="CHEBI:456216"/>
        <dbReference type="EC" id="2.7.11.1"/>
    </reaction>
</comment>
<comment type="similarity">
    <text evidence="16">Belongs to the protein kinase superfamily. Tyr protein kinase family.</text>
</comment>
<comment type="caution">
    <text evidence="22">The sequence shown here is derived from an EMBL/GenBank/DDBJ whole genome shotgun (WGS) entry which is preliminary data.</text>
</comment>
<feature type="domain" description="Protein kinase" evidence="21">
    <location>
        <begin position="115"/>
        <end position="374"/>
    </location>
</feature>
<evidence type="ECO:0000256" key="13">
    <source>
        <dbReference type="ARBA" id="ARBA00023137"/>
    </source>
</evidence>
<evidence type="ECO:0000256" key="11">
    <source>
        <dbReference type="ARBA" id="ARBA00022840"/>
    </source>
</evidence>
<dbReference type="SMART" id="SM00219">
    <property type="entry name" value="TyrKc"/>
    <property type="match status" value="1"/>
</dbReference>
<evidence type="ECO:0000256" key="17">
    <source>
        <dbReference type="PROSITE-ProRule" id="PRU00192"/>
    </source>
</evidence>
<dbReference type="GO" id="GO:0005524">
    <property type="term" value="F:ATP binding"/>
    <property type="evidence" value="ECO:0007669"/>
    <property type="project" value="UniProtKB-UniRule"/>
</dbReference>
<dbReference type="InterPro" id="IPR055175">
    <property type="entry name" value="ACK/TNK-like_SAM"/>
</dbReference>
<dbReference type="InterPro" id="IPR049587">
    <property type="entry name" value="TNK-like_SAM"/>
</dbReference>
<keyword evidence="13" id="KW-0829">Tyrosine-protein kinase</keyword>
<evidence type="ECO:0000256" key="15">
    <source>
        <dbReference type="ARBA" id="ARBA00047899"/>
    </source>
</evidence>
<dbReference type="PROSITE" id="PS50002">
    <property type="entry name" value="SH3"/>
    <property type="match status" value="1"/>
</dbReference>
<evidence type="ECO:0000256" key="16">
    <source>
        <dbReference type="ARBA" id="ARBA00060742"/>
    </source>
</evidence>
<keyword evidence="3 17" id="KW-0728">SH3 domain</keyword>
<feature type="domain" description="SH3" evidence="20">
    <location>
        <begin position="377"/>
        <end position="437"/>
    </location>
</feature>
<dbReference type="InterPro" id="IPR050198">
    <property type="entry name" value="Non-receptor_tyrosine_kinases"/>
</dbReference>
<evidence type="ECO:0000259" key="20">
    <source>
        <dbReference type="PROSITE" id="PS50002"/>
    </source>
</evidence>
<feature type="region of interest" description="Disordered" evidence="19">
    <location>
        <begin position="577"/>
        <end position="609"/>
    </location>
</feature>
<dbReference type="PROSITE" id="PS50011">
    <property type="entry name" value="PROTEIN_KINASE_DOM"/>
    <property type="match status" value="1"/>
</dbReference>
<dbReference type="InterPro" id="IPR015116">
    <property type="entry name" value="Cdc42-bd-like"/>
</dbReference>
<evidence type="ECO:0000313" key="23">
    <source>
        <dbReference type="Proteomes" id="UP001591681"/>
    </source>
</evidence>
<sequence>MVMDQDTQWLYQLLAEVQLERFYLRVRDGLNVTRIEHLNYVKESDLEQIGISKPGQRRLWDAVKRYKTARPRSWMAKVFSGRGSEGSDPWSGGSGSGQGQEAGRALTCLIQDSELALGERLGAGSFGVVKRGEWHTPTGRVLPVAVKSLRSSLSKQTDTLTDFLQEVTVMQSLHHPNIIRLYGVVLTHPLKMVTELALLGSLYDMLRSRQGEYPLGRLWLFSTQIAAGMEYLESRRFIHRDLAARNVLLASRECVKIGDFGLMRGLGEDRDHYVMTAHKRIPFAWCAPESLRVGSFSHASDVWMFGVTLWEMFTYCEEPWLGLSGRQILFHVEREGDRLERPTDCPQEIFSIMRKCWALGPNDRPSFVELTAMLAEAKPMEVRAIRDFTEHRKLSLQTNDMVTVIDHGLELCEWKGQNQRSLSIGWFPAALTAPALPASNPSGPVHISAPLKGSLQHVGHGDVHADRSWGTPERLDDSTTWKIPLAKEKEGSNLQKMAGMSRSLESVLGGPPNRDRAGNSGSRLDANRPMNAVLAGGHVIGDPRRFSDANIIPPPRPPPPNLKLLKYPFASRDRRPATQVLWPPPPAPAPPQQPQQLQPHPQPHHSGVSSNLARMAHMARSTPQLDEGGDRDRERVREKYPQVQLDKEGLIKQVLEAVHGVTSEEARAALHRHDWNPVKAEQQLKIGQLYSIGLCSKEDCNRILSRHKWDLQLSSRYLFRWAKDDRGRERGREKDTMDPALDRRGERV</sequence>
<dbReference type="FunFam" id="1.10.510.10:FF:000080">
    <property type="entry name" value="Putative activated CDC42 kinase 1"/>
    <property type="match status" value="1"/>
</dbReference>
<keyword evidence="9 18" id="KW-0547">Nucleotide-binding</keyword>
<dbReference type="Proteomes" id="UP001591681">
    <property type="component" value="Unassembled WGS sequence"/>
</dbReference>
<evidence type="ECO:0000256" key="9">
    <source>
        <dbReference type="ARBA" id="ARBA00022741"/>
    </source>
</evidence>
<dbReference type="InterPro" id="IPR011009">
    <property type="entry name" value="Kinase-like_dom_sf"/>
</dbReference>
<dbReference type="Pfam" id="PF07714">
    <property type="entry name" value="PK_Tyr_Ser-Thr"/>
    <property type="match status" value="1"/>
</dbReference>
<evidence type="ECO:0000256" key="2">
    <source>
        <dbReference type="ARBA" id="ARBA00004132"/>
    </source>
</evidence>
<evidence type="ECO:0000256" key="6">
    <source>
        <dbReference type="ARBA" id="ARBA00022679"/>
    </source>
</evidence>
<accession>A0ABD1J0S3</accession>
<keyword evidence="11 18" id="KW-0067">ATP-binding</keyword>
<dbReference type="InterPro" id="IPR017441">
    <property type="entry name" value="Protein_kinase_ATP_BS"/>
</dbReference>
<dbReference type="CDD" id="cd09539">
    <property type="entry name" value="SAM_TNK-like"/>
    <property type="match status" value="1"/>
</dbReference>
<dbReference type="AlphaFoldDB" id="A0ABD1J0S3"/>
<evidence type="ECO:0000256" key="10">
    <source>
        <dbReference type="ARBA" id="ARBA00022777"/>
    </source>
</evidence>
<comment type="cofactor">
    <cofactor evidence="1">
        <name>Mg(2+)</name>
        <dbReference type="ChEBI" id="CHEBI:18420"/>
    </cofactor>
</comment>
<evidence type="ECO:0000256" key="8">
    <source>
        <dbReference type="ARBA" id="ARBA00022723"/>
    </source>
</evidence>
<gene>
    <name evidence="22" type="ORF">ACEWY4_025475</name>
</gene>
<dbReference type="InterPro" id="IPR020635">
    <property type="entry name" value="Tyr_kinase_cat_dom"/>
</dbReference>
<feature type="region of interest" description="Disordered" evidence="19">
    <location>
        <begin position="79"/>
        <end position="99"/>
    </location>
</feature>
<dbReference type="SUPFAM" id="SSF56112">
    <property type="entry name" value="Protein kinase-like (PK-like)"/>
    <property type="match status" value="1"/>
</dbReference>
<dbReference type="PRINTS" id="PR00109">
    <property type="entry name" value="TYRKINASE"/>
</dbReference>
<organism evidence="22 23">
    <name type="scientific">Coilia grayii</name>
    <name type="common">Gray's grenadier anchovy</name>
    <dbReference type="NCBI Taxonomy" id="363190"/>
    <lineage>
        <taxon>Eukaryota</taxon>
        <taxon>Metazoa</taxon>
        <taxon>Chordata</taxon>
        <taxon>Craniata</taxon>
        <taxon>Vertebrata</taxon>
        <taxon>Euteleostomi</taxon>
        <taxon>Actinopterygii</taxon>
        <taxon>Neopterygii</taxon>
        <taxon>Teleostei</taxon>
        <taxon>Clupei</taxon>
        <taxon>Clupeiformes</taxon>
        <taxon>Clupeoidei</taxon>
        <taxon>Engraulidae</taxon>
        <taxon>Coilinae</taxon>
        <taxon>Coilia</taxon>
    </lineage>
</organism>
<dbReference type="GO" id="GO:0004674">
    <property type="term" value="F:protein serine/threonine kinase activity"/>
    <property type="evidence" value="ECO:0007669"/>
    <property type="project" value="UniProtKB-KW"/>
</dbReference>
<dbReference type="CDD" id="cd05040">
    <property type="entry name" value="PTKc_Ack_like"/>
    <property type="match status" value="1"/>
</dbReference>
<dbReference type="GO" id="GO:0004713">
    <property type="term" value="F:protein tyrosine kinase activity"/>
    <property type="evidence" value="ECO:0007669"/>
    <property type="project" value="UniProtKB-KW"/>
</dbReference>
<dbReference type="Gene3D" id="3.30.200.20">
    <property type="entry name" value="Phosphorylase Kinase, domain 1"/>
    <property type="match status" value="1"/>
</dbReference>
<evidence type="ECO:0000259" key="21">
    <source>
        <dbReference type="PROSITE" id="PS50011"/>
    </source>
</evidence>
<dbReference type="InterPro" id="IPR001245">
    <property type="entry name" value="Ser-Thr/Tyr_kinase_cat_dom"/>
</dbReference>
<dbReference type="PANTHER" id="PTHR24418">
    <property type="entry name" value="TYROSINE-PROTEIN KINASE"/>
    <property type="match status" value="1"/>
</dbReference>
<keyword evidence="14" id="KW-0968">Cytoplasmic vesicle</keyword>
<keyword evidence="6" id="KW-0808">Transferase</keyword>
<dbReference type="Pfam" id="PF09027">
    <property type="entry name" value="GTPase_binding"/>
    <property type="match status" value="1"/>
</dbReference>
<dbReference type="InterPro" id="IPR001452">
    <property type="entry name" value="SH3_domain"/>
</dbReference>
<comment type="subcellular location">
    <subcellularLocation>
        <location evidence="2">Cytoplasmic vesicle</location>
        <location evidence="2">Clathrin-coated vesicle</location>
    </subcellularLocation>
</comment>
<evidence type="ECO:0000256" key="19">
    <source>
        <dbReference type="SAM" id="MobiDB-lite"/>
    </source>
</evidence>
<evidence type="ECO:0000256" key="14">
    <source>
        <dbReference type="ARBA" id="ARBA00023329"/>
    </source>
</evidence>
<keyword evidence="4" id="KW-0963">Cytoplasm</keyword>
<dbReference type="InterPro" id="IPR037085">
    <property type="entry name" value="Cdc42-bd-like_dom_sf"/>
</dbReference>
<feature type="compositionally biased region" description="Basic and acidic residues" evidence="19">
    <location>
        <begin position="459"/>
        <end position="491"/>
    </location>
</feature>
<keyword evidence="7" id="KW-0519">Myristate</keyword>
<evidence type="ECO:0008006" key="24">
    <source>
        <dbReference type="Google" id="ProtNLM"/>
    </source>
</evidence>
<dbReference type="EMBL" id="JBHFQA010000022">
    <property type="protein sequence ID" value="KAL2079731.1"/>
    <property type="molecule type" value="Genomic_DNA"/>
</dbReference>
<dbReference type="PROSITE" id="PS00109">
    <property type="entry name" value="PROTEIN_KINASE_TYR"/>
    <property type="match status" value="1"/>
</dbReference>
<feature type="region of interest" description="Disordered" evidence="19">
    <location>
        <begin position="728"/>
        <end position="748"/>
    </location>
</feature>
<reference evidence="22 23" key="1">
    <citation type="submission" date="2024-09" db="EMBL/GenBank/DDBJ databases">
        <title>A chromosome-level genome assembly of Gray's grenadier anchovy, Coilia grayii.</title>
        <authorList>
            <person name="Fu Z."/>
        </authorList>
    </citation>
    <scope>NUCLEOTIDE SEQUENCE [LARGE SCALE GENOMIC DNA]</scope>
    <source>
        <strain evidence="22">G4</strain>
        <tissue evidence="22">Muscle</tissue>
    </source>
</reference>
<dbReference type="GO" id="GO:0046872">
    <property type="term" value="F:metal ion binding"/>
    <property type="evidence" value="ECO:0007669"/>
    <property type="project" value="UniProtKB-KW"/>
</dbReference>
<dbReference type="PROSITE" id="PS00107">
    <property type="entry name" value="PROTEIN_KINASE_ATP"/>
    <property type="match status" value="1"/>
</dbReference>
<evidence type="ECO:0000256" key="1">
    <source>
        <dbReference type="ARBA" id="ARBA00001946"/>
    </source>
</evidence>
<dbReference type="Gene3D" id="1.10.510.10">
    <property type="entry name" value="Transferase(Phosphotransferase) domain 1"/>
    <property type="match status" value="1"/>
</dbReference>
<keyword evidence="5" id="KW-0723">Serine/threonine-protein kinase</keyword>
<dbReference type="InterPro" id="IPR008266">
    <property type="entry name" value="Tyr_kinase_AS"/>
</dbReference>
<keyword evidence="23" id="KW-1185">Reference proteome</keyword>
<evidence type="ECO:0000256" key="12">
    <source>
        <dbReference type="ARBA" id="ARBA00022842"/>
    </source>
</evidence>
<proteinExistence type="inferred from homology"/>
<dbReference type="Pfam" id="PF22931">
    <property type="entry name" value="SAM_TNK"/>
    <property type="match status" value="1"/>
</dbReference>
<keyword evidence="8" id="KW-0479">Metal-binding</keyword>
<evidence type="ECO:0000256" key="5">
    <source>
        <dbReference type="ARBA" id="ARBA00022527"/>
    </source>
</evidence>
<evidence type="ECO:0000256" key="7">
    <source>
        <dbReference type="ARBA" id="ARBA00022707"/>
    </source>
</evidence>
<name>A0ABD1J0S3_9TELE</name>
<dbReference type="Gene3D" id="4.10.680.10">
    <property type="entry name" value="Cdc42-like binding domain"/>
    <property type="match status" value="1"/>
</dbReference>
<dbReference type="InterPro" id="IPR000719">
    <property type="entry name" value="Prot_kinase_dom"/>
</dbReference>